<dbReference type="Proteomes" id="UP001595907">
    <property type="component" value="Unassembled WGS sequence"/>
</dbReference>
<protein>
    <submittedName>
        <fullName evidence="1">Uncharacterized protein</fullName>
    </submittedName>
</protein>
<sequence length="142" mass="16433">MAFNRYAAFYAAYNKTLAQGNTLTKQEVVLDFTQNRTKSLQDLEDDELQLLVKHLNQSAGSFYKKPTEPAEVEKDNLRKAIISQFHQMYRTPSNAIAWAEKYGVNGSKKRFNDYDAKELMLLLQNAKKVKEDWQTAISKKTF</sequence>
<comment type="caution">
    <text evidence="1">The sequence shown here is derived from an EMBL/GenBank/DDBJ whole genome shotgun (WGS) entry which is preliminary data.</text>
</comment>
<reference evidence="2" key="1">
    <citation type="journal article" date="2019" name="Int. J. Syst. Evol. Microbiol.">
        <title>The Global Catalogue of Microorganisms (GCM) 10K type strain sequencing project: providing services to taxonomists for standard genome sequencing and annotation.</title>
        <authorList>
            <consortium name="The Broad Institute Genomics Platform"/>
            <consortium name="The Broad Institute Genome Sequencing Center for Infectious Disease"/>
            <person name="Wu L."/>
            <person name="Ma J."/>
        </authorList>
    </citation>
    <scope>NUCLEOTIDE SEQUENCE [LARGE SCALE GENOMIC DNA]</scope>
    <source>
        <strain evidence="2">CECT 8289</strain>
    </source>
</reference>
<keyword evidence="2" id="KW-1185">Reference proteome</keyword>
<proteinExistence type="predicted"/>
<gene>
    <name evidence="1" type="ORF">ACFOWM_06135</name>
</gene>
<dbReference type="EMBL" id="JBHSCZ010000001">
    <property type="protein sequence ID" value="MFC4262445.1"/>
    <property type="molecule type" value="Genomic_DNA"/>
</dbReference>
<dbReference type="RefSeq" id="WP_379707858.1">
    <property type="nucleotide sequence ID" value="NZ_JBHSCZ010000001.1"/>
</dbReference>
<organism evidence="1 2">
    <name type="scientific">Ferruginibacter yonginensis</name>
    <dbReference type="NCBI Taxonomy" id="1310416"/>
    <lineage>
        <taxon>Bacteria</taxon>
        <taxon>Pseudomonadati</taxon>
        <taxon>Bacteroidota</taxon>
        <taxon>Chitinophagia</taxon>
        <taxon>Chitinophagales</taxon>
        <taxon>Chitinophagaceae</taxon>
        <taxon>Ferruginibacter</taxon>
    </lineage>
</organism>
<evidence type="ECO:0000313" key="1">
    <source>
        <dbReference type="EMBL" id="MFC4262445.1"/>
    </source>
</evidence>
<accession>A0ABV8QQ85</accession>
<name>A0ABV8QQ85_9BACT</name>
<evidence type="ECO:0000313" key="2">
    <source>
        <dbReference type="Proteomes" id="UP001595907"/>
    </source>
</evidence>